<feature type="compositionally biased region" description="Polar residues" evidence="1">
    <location>
        <begin position="730"/>
        <end position="744"/>
    </location>
</feature>
<dbReference type="Proteomes" id="UP000230066">
    <property type="component" value="Unassembled WGS sequence"/>
</dbReference>
<feature type="compositionally biased region" description="Basic and acidic residues" evidence="1">
    <location>
        <begin position="197"/>
        <end position="206"/>
    </location>
</feature>
<feature type="compositionally biased region" description="Low complexity" evidence="1">
    <location>
        <begin position="147"/>
        <end position="162"/>
    </location>
</feature>
<feature type="region of interest" description="Disordered" evidence="1">
    <location>
        <begin position="72"/>
        <end position="125"/>
    </location>
</feature>
<feature type="compositionally biased region" description="Pro residues" evidence="1">
    <location>
        <begin position="758"/>
        <end position="769"/>
    </location>
</feature>
<organism evidence="2 3">
    <name type="scientific">Fasciola hepatica</name>
    <name type="common">Liver fluke</name>
    <dbReference type="NCBI Taxonomy" id="6192"/>
    <lineage>
        <taxon>Eukaryota</taxon>
        <taxon>Metazoa</taxon>
        <taxon>Spiralia</taxon>
        <taxon>Lophotrochozoa</taxon>
        <taxon>Platyhelminthes</taxon>
        <taxon>Trematoda</taxon>
        <taxon>Digenea</taxon>
        <taxon>Plagiorchiida</taxon>
        <taxon>Echinostomata</taxon>
        <taxon>Echinostomatoidea</taxon>
        <taxon>Fasciolidae</taxon>
        <taxon>Fasciola</taxon>
    </lineage>
</organism>
<feature type="region of interest" description="Disordered" evidence="1">
    <location>
        <begin position="419"/>
        <end position="465"/>
    </location>
</feature>
<evidence type="ECO:0000313" key="2">
    <source>
        <dbReference type="EMBL" id="THD27783.1"/>
    </source>
</evidence>
<feature type="compositionally biased region" description="Polar residues" evidence="1">
    <location>
        <begin position="448"/>
        <end position="465"/>
    </location>
</feature>
<protein>
    <submittedName>
        <fullName evidence="2">Uncharacterized protein</fullName>
    </submittedName>
</protein>
<gene>
    <name evidence="2" type="ORF">D915_001357</name>
</gene>
<evidence type="ECO:0000313" key="3">
    <source>
        <dbReference type="Proteomes" id="UP000230066"/>
    </source>
</evidence>
<feature type="compositionally biased region" description="Polar residues" evidence="1">
    <location>
        <begin position="92"/>
        <end position="106"/>
    </location>
</feature>
<sequence length="926" mass="99162">MFLLRIAEAMVASQESFLNSPDHSKTARDYGSSGIMDSDGDALHKLAVASTALNEPLLEGNEKLARIRLACSRDSSTPSPSSITTVSVRTHSPGSSNPSPRVSVTSPIPVDRSAPSPSGCPSQPTHGGGLLYSLLVGCEIGSATGLSGSPFRTTSTPTRTSSYPPPGPGGLRRSHTQMSLGADNTPSSDVGNGSNADADRPTKRMETGSRLVAALTASELSNLNGLGLSNGKIDYSPSKLRDSQFRLSHRHLQQQQQSALNHRIRANSLGTQKLTQSKIHVRTHAVTVGSNGDSGDSPPHNLKSRLNHSSYNITTTTINDNTNNQTSTSNNKVGNNINNNNKDDNCSITIVPDHPHHRSHQHSPYRRHLENSMSWESKPKLGGRFRSFSKTSLTNLDVNFLSRSHSLNAPCNPLSGSALRQTKPSHPLLPPATITVGSAVQPNPPSNPTGSLIPTSGTPRIVASNTSSGYNSAAFNPSPLTSLSTDSGLDEPVDLTGHGSAATMATTAAVQSNGLSKSARLCSHPPDGDTLQLVQLAKKTARPVQARVTEWMRQVTEFVALSAPVLRTMDLGPISRHLHVTNGRSRGLTDMDVWLCLLAKCWHRLLALSMVENAIDLVVVEHTLSDELIAAESRQAAQLNQIGLPWILLPDVKQNNGLCALLTDRSRYPDRRFANAFMQFLSELRQASLSAQEFYLLRHVILLTAHEPLSLSTLGLNVIRASRQVNPCAQSNGQTFRSGEQISPTGLPGTRLYNAPKSPHPSGPTPRPPSNEMSDELKQSFDLACLACGLKALSVLCPYRMAHLFCSHLHTSASLNMRFLVELHGKFVTSLHELELASGSSTTAVRGEMIPRNCATPSTGAGILFKPDSFCPEDSNSSGTDVVMSTMEDLNNTSKTMAASPPPPPPPPIPPPTTTTSILEQLFDSS</sequence>
<feature type="compositionally biased region" description="Pro residues" evidence="1">
    <location>
        <begin position="900"/>
        <end position="913"/>
    </location>
</feature>
<proteinExistence type="predicted"/>
<feature type="region of interest" description="Disordered" evidence="1">
    <location>
        <begin position="315"/>
        <end position="341"/>
    </location>
</feature>
<reference evidence="2" key="1">
    <citation type="submission" date="2019-03" db="EMBL/GenBank/DDBJ databases">
        <title>Improved annotation for the trematode Fasciola hepatica.</title>
        <authorList>
            <person name="Choi Y.-J."/>
            <person name="Martin J."/>
            <person name="Mitreva M."/>
        </authorList>
    </citation>
    <scope>NUCLEOTIDE SEQUENCE [LARGE SCALE GENOMIC DNA]</scope>
</reference>
<feature type="compositionally biased region" description="Polar residues" evidence="1">
    <location>
        <begin position="115"/>
        <end position="125"/>
    </location>
</feature>
<feature type="compositionally biased region" description="Low complexity" evidence="1">
    <location>
        <begin position="72"/>
        <end position="90"/>
    </location>
</feature>
<dbReference type="EMBL" id="JXXN02000325">
    <property type="protein sequence ID" value="THD27783.1"/>
    <property type="molecule type" value="Genomic_DNA"/>
</dbReference>
<feature type="region of interest" description="Disordered" evidence="1">
    <location>
        <begin position="889"/>
        <end position="916"/>
    </location>
</feature>
<feature type="compositionally biased region" description="Low complexity" evidence="1">
    <location>
        <begin position="315"/>
        <end position="340"/>
    </location>
</feature>
<comment type="caution">
    <text evidence="2">The sequence shown here is derived from an EMBL/GenBank/DDBJ whole genome shotgun (WGS) entry which is preliminary data.</text>
</comment>
<accession>A0A4E0RK89</accession>
<dbReference type="AlphaFoldDB" id="A0A4E0RK89"/>
<keyword evidence="3" id="KW-1185">Reference proteome</keyword>
<feature type="region of interest" description="Disordered" evidence="1">
    <location>
        <begin position="730"/>
        <end position="774"/>
    </location>
</feature>
<name>A0A4E0RK89_FASHE</name>
<evidence type="ECO:0000256" key="1">
    <source>
        <dbReference type="SAM" id="MobiDB-lite"/>
    </source>
</evidence>
<feature type="region of interest" description="Disordered" evidence="1">
    <location>
        <begin position="145"/>
        <end position="206"/>
    </location>
</feature>
<feature type="compositionally biased region" description="Polar residues" evidence="1">
    <location>
        <begin position="176"/>
        <end position="195"/>
    </location>
</feature>